<feature type="coiled-coil region" evidence="1">
    <location>
        <begin position="57"/>
        <end position="94"/>
    </location>
</feature>
<sequence length="262" mass="29166">MKASRFLTIAIAGGLATLSIIVYITLFSTPADVTSLPGKIMLTEESVNNDYGGGTALMALKKDVARLNAELAALKQTSIDSSRLQQEIVKLKEEVVVLRGGVESLPGKGEYGSNAENEVDSPASAQLTEQDMVAAAEEEDYKYRKRMEMMERVFLSENIDPQWSTKTSGLITQYLENENQVKANLEDVDCRATLCRVAVNHQDATVAEEFQLQFPMQMAEALPQINYLYEQQADGSVRMVMYLARDGYDLPQVKHLDQERVQ</sequence>
<keyword evidence="1" id="KW-0175">Coiled coil</keyword>
<feature type="transmembrane region" description="Helical" evidence="2">
    <location>
        <begin position="7"/>
        <end position="27"/>
    </location>
</feature>
<evidence type="ECO:0000313" key="4">
    <source>
        <dbReference type="Proteomes" id="UP000000393"/>
    </source>
</evidence>
<dbReference type="RefSeq" id="WP_013220314.1">
    <property type="nucleotide sequence ID" value="NC_014315.1"/>
</dbReference>
<keyword evidence="2" id="KW-0812">Transmembrane</keyword>
<dbReference type="HOGENOM" id="CLU_1068880_0_0_6"/>
<gene>
    <name evidence="3" type="ordered locus">Nwat_1292</name>
</gene>
<organism evidence="3 4">
    <name type="scientific">Nitrosococcus watsoni (strain C-113)</name>
    <dbReference type="NCBI Taxonomy" id="105559"/>
    <lineage>
        <taxon>Bacteria</taxon>
        <taxon>Pseudomonadati</taxon>
        <taxon>Pseudomonadota</taxon>
        <taxon>Gammaproteobacteria</taxon>
        <taxon>Chromatiales</taxon>
        <taxon>Chromatiaceae</taxon>
        <taxon>Nitrosococcus</taxon>
    </lineage>
</organism>
<reference evidence="3 4" key="1">
    <citation type="submission" date="2010-06" db="EMBL/GenBank/DDBJ databases">
        <title>Complete sequence of chromosome of Nitrosococcus watsoni C-113.</title>
        <authorList>
            <consortium name="US DOE Joint Genome Institute"/>
            <person name="Lucas S."/>
            <person name="Copeland A."/>
            <person name="Lapidus A."/>
            <person name="Cheng J.-F."/>
            <person name="Bruce D."/>
            <person name="Goodwin L."/>
            <person name="Pitluck S."/>
            <person name="Malfatti S.A."/>
            <person name="Chain P.S.G."/>
            <person name="Land M."/>
            <person name="Hauser L."/>
            <person name="Kyrpides N."/>
            <person name="Ivanova N."/>
            <person name="Cambell M.A."/>
            <person name="Heidelberg J.F."/>
            <person name="Klotz M.G."/>
            <person name="Woyke T."/>
        </authorList>
    </citation>
    <scope>NUCLEOTIDE SEQUENCE [LARGE SCALE GENOMIC DNA]</scope>
    <source>
        <strain evidence="3 4">C-113</strain>
    </source>
</reference>
<keyword evidence="2" id="KW-0472">Membrane</keyword>
<evidence type="ECO:0000313" key="3">
    <source>
        <dbReference type="EMBL" id="ADJ28218.1"/>
    </source>
</evidence>
<name>D8K5P1_NITWC</name>
<evidence type="ECO:0000256" key="1">
    <source>
        <dbReference type="SAM" id="Coils"/>
    </source>
</evidence>
<dbReference type="Proteomes" id="UP000000393">
    <property type="component" value="Chromosome"/>
</dbReference>
<proteinExistence type="predicted"/>
<dbReference type="STRING" id="105559.Nwat_1292"/>
<dbReference type="Gene3D" id="1.20.5.170">
    <property type="match status" value="1"/>
</dbReference>
<keyword evidence="2" id="KW-1133">Transmembrane helix</keyword>
<evidence type="ECO:0000256" key="2">
    <source>
        <dbReference type="SAM" id="Phobius"/>
    </source>
</evidence>
<dbReference type="EMBL" id="CP002086">
    <property type="protein sequence ID" value="ADJ28218.1"/>
    <property type="molecule type" value="Genomic_DNA"/>
</dbReference>
<accession>D8K5P1</accession>
<protein>
    <submittedName>
        <fullName evidence="3">Uncharacterized protein</fullName>
    </submittedName>
</protein>
<dbReference type="KEGG" id="nwa:Nwat_1292"/>
<dbReference type="AlphaFoldDB" id="D8K5P1"/>
<keyword evidence="4" id="KW-1185">Reference proteome</keyword>